<protein>
    <recommendedName>
        <fullName evidence="5">Osiris 3</fullName>
    </recommendedName>
</protein>
<accession>A0A2W1BTE3</accession>
<keyword evidence="1" id="KW-0472">Membrane</keyword>
<feature type="transmembrane region" description="Helical" evidence="1">
    <location>
        <begin position="183"/>
        <end position="207"/>
    </location>
</feature>
<reference evidence="3 4" key="1">
    <citation type="journal article" date="2017" name="BMC Biol.">
        <title>Genomic innovations, transcriptional plasticity and gene loss underlying the evolution and divergence of two highly polyphagous and invasive Helicoverpa pest species.</title>
        <authorList>
            <person name="Pearce S.L."/>
            <person name="Clarke D.F."/>
            <person name="East P.D."/>
            <person name="Elfekih S."/>
            <person name="Gordon K.H."/>
            <person name="Jermiin L.S."/>
            <person name="McGaughran A."/>
            <person name="Oakeshott J.G."/>
            <person name="Papanikolaou A."/>
            <person name="Perera O.P."/>
            <person name="Rane R.V."/>
            <person name="Richards S."/>
            <person name="Tay W.T."/>
            <person name="Walsh T.K."/>
            <person name="Anderson A."/>
            <person name="Anderson C.J."/>
            <person name="Asgari S."/>
            <person name="Board P.G."/>
            <person name="Bretschneider A."/>
            <person name="Campbell P.M."/>
            <person name="Chertemps T."/>
            <person name="Christeller J.T."/>
            <person name="Coppin C.W."/>
            <person name="Downes S.J."/>
            <person name="Duan G."/>
            <person name="Farnsworth C.A."/>
            <person name="Good R.T."/>
            <person name="Han L.B."/>
            <person name="Han Y.C."/>
            <person name="Hatje K."/>
            <person name="Horne I."/>
            <person name="Huang Y.P."/>
            <person name="Hughes D.S."/>
            <person name="Jacquin-Joly E."/>
            <person name="James W."/>
            <person name="Jhangiani S."/>
            <person name="Kollmar M."/>
            <person name="Kuwar S.S."/>
            <person name="Li S."/>
            <person name="Liu N.Y."/>
            <person name="Maibeche M.T."/>
            <person name="Miller J.R."/>
            <person name="Montagne N."/>
            <person name="Perry T."/>
            <person name="Qu J."/>
            <person name="Song S.V."/>
            <person name="Sutton G.G."/>
            <person name="Vogel H."/>
            <person name="Walenz B.P."/>
            <person name="Xu W."/>
            <person name="Zhang H.J."/>
            <person name="Zou Z."/>
            <person name="Batterham P."/>
            <person name="Edwards O.R."/>
            <person name="Feyereisen R."/>
            <person name="Gibbs R.A."/>
            <person name="Heckel D.G."/>
            <person name="McGrath A."/>
            <person name="Robin C."/>
            <person name="Scherer S.E."/>
            <person name="Worley K.C."/>
            <person name="Wu Y.D."/>
        </authorList>
    </citation>
    <scope>NUCLEOTIDE SEQUENCE [LARGE SCALE GENOMIC DNA]</scope>
    <source>
        <strain evidence="3">Harm_GR_Male_#8</strain>
        <tissue evidence="3">Whole organism</tissue>
    </source>
</reference>
<keyword evidence="1" id="KW-0812">Transmembrane</keyword>
<evidence type="ECO:0008006" key="5">
    <source>
        <dbReference type="Google" id="ProtNLM"/>
    </source>
</evidence>
<dbReference type="Pfam" id="PF07898">
    <property type="entry name" value="DUF1676"/>
    <property type="match status" value="1"/>
</dbReference>
<dbReference type="AlphaFoldDB" id="A0A2W1BTE3"/>
<evidence type="ECO:0000256" key="2">
    <source>
        <dbReference type="SAM" id="SignalP"/>
    </source>
</evidence>
<dbReference type="PANTHER" id="PTHR21879:SF3">
    <property type="entry name" value="FI03378P"/>
    <property type="match status" value="1"/>
</dbReference>
<dbReference type="EMBL" id="KZ149905">
    <property type="protein sequence ID" value="PZC78342.1"/>
    <property type="molecule type" value="Genomic_DNA"/>
</dbReference>
<dbReference type="Proteomes" id="UP000249218">
    <property type="component" value="Unassembled WGS sequence"/>
</dbReference>
<dbReference type="OrthoDB" id="6630571at2759"/>
<feature type="signal peptide" evidence="2">
    <location>
        <begin position="1"/>
        <end position="17"/>
    </location>
</feature>
<organism evidence="3 4">
    <name type="scientific">Helicoverpa armigera</name>
    <name type="common">Cotton bollworm</name>
    <name type="synonym">Heliothis armigera</name>
    <dbReference type="NCBI Taxonomy" id="29058"/>
    <lineage>
        <taxon>Eukaryota</taxon>
        <taxon>Metazoa</taxon>
        <taxon>Ecdysozoa</taxon>
        <taxon>Arthropoda</taxon>
        <taxon>Hexapoda</taxon>
        <taxon>Insecta</taxon>
        <taxon>Pterygota</taxon>
        <taxon>Neoptera</taxon>
        <taxon>Endopterygota</taxon>
        <taxon>Lepidoptera</taxon>
        <taxon>Glossata</taxon>
        <taxon>Ditrysia</taxon>
        <taxon>Noctuoidea</taxon>
        <taxon>Noctuidae</taxon>
        <taxon>Heliothinae</taxon>
        <taxon>Helicoverpa</taxon>
    </lineage>
</organism>
<keyword evidence="4" id="KW-1185">Reference proteome</keyword>
<evidence type="ECO:0000313" key="3">
    <source>
        <dbReference type="EMBL" id="PZC78342.1"/>
    </source>
</evidence>
<evidence type="ECO:0000313" key="4">
    <source>
        <dbReference type="Proteomes" id="UP000249218"/>
    </source>
</evidence>
<dbReference type="PANTHER" id="PTHR21879">
    <property type="entry name" value="FI03362P-RELATED-RELATED"/>
    <property type="match status" value="1"/>
</dbReference>
<dbReference type="GO" id="GO:0016020">
    <property type="term" value="C:membrane"/>
    <property type="evidence" value="ECO:0007669"/>
    <property type="project" value="TreeGrafter"/>
</dbReference>
<evidence type="ECO:0000256" key="1">
    <source>
        <dbReference type="SAM" id="Phobius"/>
    </source>
</evidence>
<proteinExistence type="predicted"/>
<gene>
    <name evidence="3" type="primary">HaOG202248</name>
    <name evidence="3" type="ORF">B5X24_HaOG202248</name>
</gene>
<keyword evidence="2" id="KW-0732">Signal</keyword>
<keyword evidence="1" id="KW-1133">Transmembrane helix</keyword>
<sequence>MKSAYLLAVLIFGIVRASEIDKEKSPEEILKRGLTNKCVQRETSSCIAIELVGYVDRMLRAASFQLGEDVMIVDESHGAAAEIPIKSETLARAGTSLEDQAQQLIMDKLWYFVSSRSLRYRLLNDADLVISGKQEKDGSLGVGVSMKPPKVYESGRGRQKPFGPVLALAALKFGLFGALTFKVLALMVGKALLISKIALLLSTIIGLKKLFSSQKKNVTYEVFTDPSLYYDWDNWKRNIVKNLRLPDSWQGA</sequence>
<feature type="chain" id="PRO_5016067868" description="Osiris 3" evidence="2">
    <location>
        <begin position="18"/>
        <end position="252"/>
    </location>
</feature>
<dbReference type="InterPro" id="IPR012464">
    <property type="entry name" value="DUF1676"/>
</dbReference>
<name>A0A2W1BTE3_HELAM</name>